<dbReference type="SMART" id="SM00535">
    <property type="entry name" value="RIBOc"/>
    <property type="match status" value="1"/>
</dbReference>
<dbReference type="GO" id="GO:0006369">
    <property type="term" value="P:termination of RNA polymerase II transcription"/>
    <property type="evidence" value="ECO:0007669"/>
    <property type="project" value="TreeGrafter"/>
</dbReference>
<evidence type="ECO:0000256" key="1">
    <source>
        <dbReference type="ARBA" id="ARBA00022884"/>
    </source>
</evidence>
<dbReference type="Proteomes" id="UP000756346">
    <property type="component" value="Unassembled WGS sequence"/>
</dbReference>
<dbReference type="Pfam" id="PF00636">
    <property type="entry name" value="Ribonuclease_3"/>
    <property type="match status" value="1"/>
</dbReference>
<dbReference type="GO" id="GO:0034475">
    <property type="term" value="P:U4 snRNA 3'-end processing"/>
    <property type="evidence" value="ECO:0007669"/>
    <property type="project" value="TreeGrafter"/>
</dbReference>
<organism evidence="5 6">
    <name type="scientific">Microdochium trichocladiopsis</name>
    <dbReference type="NCBI Taxonomy" id="1682393"/>
    <lineage>
        <taxon>Eukaryota</taxon>
        <taxon>Fungi</taxon>
        <taxon>Dikarya</taxon>
        <taxon>Ascomycota</taxon>
        <taxon>Pezizomycotina</taxon>
        <taxon>Sordariomycetes</taxon>
        <taxon>Xylariomycetidae</taxon>
        <taxon>Xylariales</taxon>
        <taxon>Microdochiaceae</taxon>
        <taxon>Microdochium</taxon>
    </lineage>
</organism>
<dbReference type="PANTHER" id="PTHR11207">
    <property type="entry name" value="RIBONUCLEASE III"/>
    <property type="match status" value="1"/>
</dbReference>
<dbReference type="GO" id="GO:0005654">
    <property type="term" value="C:nucleoplasm"/>
    <property type="evidence" value="ECO:0007669"/>
    <property type="project" value="TreeGrafter"/>
</dbReference>
<dbReference type="AlphaFoldDB" id="A0A9P9BKD5"/>
<dbReference type="GO" id="GO:0006364">
    <property type="term" value="P:rRNA processing"/>
    <property type="evidence" value="ECO:0007669"/>
    <property type="project" value="TreeGrafter"/>
</dbReference>
<accession>A0A9P9BKD5</accession>
<feature type="coiled-coil region" evidence="2">
    <location>
        <begin position="23"/>
        <end position="50"/>
    </location>
</feature>
<dbReference type="GO" id="GO:0003723">
    <property type="term" value="F:RNA binding"/>
    <property type="evidence" value="ECO:0007669"/>
    <property type="project" value="UniProtKB-KW"/>
</dbReference>
<evidence type="ECO:0000313" key="6">
    <source>
        <dbReference type="Proteomes" id="UP000756346"/>
    </source>
</evidence>
<dbReference type="Gene3D" id="1.10.1520.10">
    <property type="entry name" value="Ribonuclease III domain"/>
    <property type="match status" value="1"/>
</dbReference>
<feature type="domain" description="RNase III" evidence="4">
    <location>
        <begin position="119"/>
        <end position="257"/>
    </location>
</feature>
<keyword evidence="2" id="KW-0175">Coiled coil</keyword>
<evidence type="ECO:0000256" key="2">
    <source>
        <dbReference type="SAM" id="Coils"/>
    </source>
</evidence>
<reference evidence="5" key="1">
    <citation type="journal article" date="2021" name="Nat. Commun.">
        <title>Genetic determinants of endophytism in the Arabidopsis root mycobiome.</title>
        <authorList>
            <person name="Mesny F."/>
            <person name="Miyauchi S."/>
            <person name="Thiergart T."/>
            <person name="Pickel B."/>
            <person name="Atanasova L."/>
            <person name="Karlsson M."/>
            <person name="Huettel B."/>
            <person name="Barry K.W."/>
            <person name="Haridas S."/>
            <person name="Chen C."/>
            <person name="Bauer D."/>
            <person name="Andreopoulos W."/>
            <person name="Pangilinan J."/>
            <person name="LaButti K."/>
            <person name="Riley R."/>
            <person name="Lipzen A."/>
            <person name="Clum A."/>
            <person name="Drula E."/>
            <person name="Henrissat B."/>
            <person name="Kohler A."/>
            <person name="Grigoriev I.V."/>
            <person name="Martin F.M."/>
            <person name="Hacquard S."/>
        </authorList>
    </citation>
    <scope>NUCLEOTIDE SEQUENCE</scope>
    <source>
        <strain evidence="5">MPI-CAGE-CH-0230</strain>
    </source>
</reference>
<feature type="region of interest" description="Disordered" evidence="3">
    <location>
        <begin position="284"/>
        <end position="307"/>
    </location>
</feature>
<keyword evidence="1" id="KW-0694">RNA-binding</keyword>
<sequence length="405" mass="44363">MPKRSHAELDGSAASMSEALARVDDILSTASRLKRELEQLRDLKQNGSIAPAEASTTLQEHANKILDSATRLSQQVTKDSLSAEADSRKSQRLDTVDAQNLVPKELPIPSPSLLTAWTLQDVPEDGNLPPLPSVADSLLEKAALTHTGMSAKSTDLSYERLEWIGDAYLYLMSSAFIFHTFPVLSVGRSAQLREKLVKNDTLRGYTLNYRLNQRANFPAEFDLHGRSGGTAASNKVKNKVLGDIFESYFAAIILGNPNGLELATAFIKKVWAVTLSPEIRKECKAQEQHRSQTGPETASTPRQEQNHKVELAKTIGGPNIYIDYKQIGEKKSKESGTPLYTMGVFLTGWGETGLQIGFGTALSKKDAGQKAAACALENKKLIKRLVAVRTDFLKAVAAQKEQQKQ</sequence>
<evidence type="ECO:0000256" key="3">
    <source>
        <dbReference type="SAM" id="MobiDB-lite"/>
    </source>
</evidence>
<dbReference type="SUPFAM" id="SSF54768">
    <property type="entry name" value="dsRNA-binding domain-like"/>
    <property type="match status" value="1"/>
</dbReference>
<dbReference type="InterPro" id="IPR000999">
    <property type="entry name" value="RNase_III_dom"/>
</dbReference>
<name>A0A9P9BKD5_9PEZI</name>
<dbReference type="Gene3D" id="3.30.160.20">
    <property type="match status" value="1"/>
</dbReference>
<proteinExistence type="predicted"/>
<evidence type="ECO:0000313" key="5">
    <source>
        <dbReference type="EMBL" id="KAH7021086.1"/>
    </source>
</evidence>
<dbReference type="RefSeq" id="XP_046007287.1">
    <property type="nucleotide sequence ID" value="XM_046155262.1"/>
</dbReference>
<feature type="compositionally biased region" description="Polar residues" evidence="3">
    <location>
        <begin position="291"/>
        <end position="303"/>
    </location>
</feature>
<comment type="caution">
    <text evidence="5">The sequence shown here is derived from an EMBL/GenBank/DDBJ whole genome shotgun (WGS) entry which is preliminary data.</text>
</comment>
<dbReference type="PANTHER" id="PTHR11207:SF0">
    <property type="entry name" value="RIBONUCLEASE 3"/>
    <property type="match status" value="1"/>
</dbReference>
<dbReference type="OrthoDB" id="2392202at2759"/>
<dbReference type="PROSITE" id="PS50142">
    <property type="entry name" value="RNASE_3_2"/>
    <property type="match status" value="1"/>
</dbReference>
<dbReference type="EMBL" id="JAGTJQ010000010">
    <property type="protein sequence ID" value="KAH7021086.1"/>
    <property type="molecule type" value="Genomic_DNA"/>
</dbReference>
<protein>
    <submittedName>
        <fullName evidence="5">Ribonuclease III domain-containing protein</fullName>
    </submittedName>
</protein>
<dbReference type="InterPro" id="IPR036389">
    <property type="entry name" value="RNase_III_sf"/>
</dbReference>
<dbReference type="GeneID" id="70184808"/>
<dbReference type="CDD" id="cd00593">
    <property type="entry name" value="RIBOc"/>
    <property type="match status" value="1"/>
</dbReference>
<dbReference type="GO" id="GO:0004525">
    <property type="term" value="F:ribonuclease III activity"/>
    <property type="evidence" value="ECO:0007669"/>
    <property type="project" value="InterPro"/>
</dbReference>
<keyword evidence="6" id="KW-1185">Reference proteome</keyword>
<gene>
    <name evidence="5" type="ORF">B0I36DRAFT_333753</name>
</gene>
<dbReference type="SUPFAM" id="SSF69065">
    <property type="entry name" value="RNase III domain-like"/>
    <property type="match status" value="1"/>
</dbReference>
<evidence type="ECO:0000259" key="4">
    <source>
        <dbReference type="PROSITE" id="PS50142"/>
    </source>
</evidence>